<sequence length="845" mass="97678">MNRVICHTHWDREWFAPSFVTNEWLKELFERLLDLISTKRDYRYVLDGQTLILEDLLSTAPEFREKVKELVRSGNLFIGPLYAQIDFRLSPEVAIIKNFELGKEDVKKFGGDASVAWMVDNFGFISQLPQLFKRYGIEGAFLWRGVKLEKPSIEFLWESKDGSSVKCIFLIGGYRNLYGLSRTRDLAKKRLKHEIEKLKIFSLSGFVPLLDGYDLDVNPEDPRDLLNEEIELSSPEKYLNEAFSKIAEPPKISGELLSGKYACVFPGTLSSRIYLKRQAYVVGKLLRYVELLSSLHNERVDELYRTYLKTLVHDNICGVCVDTIHRKMQSVYKKLFGSLEKSLKKELKKLATHLEKGLYAVSFSPFEYDHYYCDGQRCYRLQSEGVGLFKVNEFDVTRSDETLSFRNDHYEALFNEDGSLDVNGIVTGVLHLERELGDCYSTDTEEIDFSCRVSEMQVERAGERHKIVRLKRIIEAEGVSIETEERIIFDESPLVKWNIIVHASGRNYLLSFITKSFDRTSKVFAKMPFDVVERDRIDTDLLPQNAGKNLNSVLLAAREVGSIRKFPFQGFVALQGEKTLAVMAKGVHQYEVDEEGDIKIDLIRSVEWVAKNNVRGRTGDAGPLMYVPDARCEGTIDFELAICDLNTDVRSEEFFKWFNLFDDPPMLLSVNKRDDRGLESLKFFSGSLPWICVENSELLVYNPYSKPMHGLKPSQISTIPIDVVFPDRGDDRAEVEILSSLRFPQFVFKKITEHELEQMKEKIEIIEEEIEQLEEILKGLKKNSREYHMSRHELLSKKRTLLELIISLALNRGKVSKRLMRKLNELRAEKRIYDYIVELLKEGPT</sequence>
<evidence type="ECO:0000313" key="5">
    <source>
        <dbReference type="EMBL" id="HGZ80249.1"/>
    </source>
</evidence>
<protein>
    <submittedName>
        <fullName evidence="5">Alpha-mannosidase</fullName>
    </submittedName>
</protein>
<dbReference type="InterPro" id="IPR011330">
    <property type="entry name" value="Glyco_hydro/deAcase_b/a-brl"/>
</dbReference>
<organism evidence="5">
    <name type="scientific">Pseudothermotoga hypogea</name>
    <dbReference type="NCBI Taxonomy" id="57487"/>
    <lineage>
        <taxon>Bacteria</taxon>
        <taxon>Thermotogati</taxon>
        <taxon>Thermotogota</taxon>
        <taxon>Thermotogae</taxon>
        <taxon>Thermotogales</taxon>
        <taxon>Thermotogaceae</taxon>
        <taxon>Pseudothermotoga</taxon>
    </lineage>
</organism>
<dbReference type="AlphaFoldDB" id="A0A832IAD2"/>
<dbReference type="EMBL" id="DTKQ01000055">
    <property type="protein sequence ID" value="HGZ80249.1"/>
    <property type="molecule type" value="Genomic_DNA"/>
</dbReference>
<dbReference type="SUPFAM" id="SSF88688">
    <property type="entry name" value="Families 57/38 glycoside transferase middle domain"/>
    <property type="match status" value="1"/>
</dbReference>
<dbReference type="Gene3D" id="3.20.110.10">
    <property type="entry name" value="Glycoside hydrolase 38, N terminal domain"/>
    <property type="match status" value="1"/>
</dbReference>
<dbReference type="PANTHER" id="PTHR46017">
    <property type="entry name" value="ALPHA-MANNOSIDASE 2C1"/>
    <property type="match status" value="1"/>
</dbReference>
<dbReference type="InterPro" id="IPR000602">
    <property type="entry name" value="Glyco_hydro_38_N"/>
</dbReference>
<name>A0A832IAD2_9THEM</name>
<dbReference type="InterPro" id="IPR037094">
    <property type="entry name" value="Glyco_hydro_38_cen_sf"/>
</dbReference>
<evidence type="ECO:0000256" key="1">
    <source>
        <dbReference type="ARBA" id="ARBA00022801"/>
    </source>
</evidence>
<dbReference type="PANTHER" id="PTHR46017:SF2">
    <property type="entry name" value="MANNOSYLGLYCERATE HYDROLASE"/>
    <property type="match status" value="1"/>
</dbReference>
<dbReference type="Gene3D" id="1.20.1270.50">
    <property type="entry name" value="Glycoside hydrolase family 38, central domain"/>
    <property type="match status" value="1"/>
</dbReference>
<dbReference type="GO" id="GO:0004559">
    <property type="term" value="F:alpha-mannosidase activity"/>
    <property type="evidence" value="ECO:0007669"/>
    <property type="project" value="InterPro"/>
</dbReference>
<dbReference type="GO" id="GO:0009313">
    <property type="term" value="P:oligosaccharide catabolic process"/>
    <property type="evidence" value="ECO:0007669"/>
    <property type="project" value="TreeGrafter"/>
</dbReference>
<accession>A0A832IAD2</accession>
<dbReference type="InterPro" id="IPR027291">
    <property type="entry name" value="Glyco_hydro_38_N_sf"/>
</dbReference>
<dbReference type="InterPro" id="IPR028995">
    <property type="entry name" value="Glyco_hydro_57/38_cen_sf"/>
</dbReference>
<dbReference type="Gene3D" id="2.70.98.30">
    <property type="entry name" value="Golgi alpha-mannosidase II, domain 4"/>
    <property type="match status" value="1"/>
</dbReference>
<reference evidence="5" key="1">
    <citation type="journal article" date="2020" name="mSystems">
        <title>Genome- and Community-Level Interaction Insights into Carbon Utilization and Element Cycling Functions of Hydrothermarchaeota in Hydrothermal Sediment.</title>
        <authorList>
            <person name="Zhou Z."/>
            <person name="Liu Y."/>
            <person name="Xu W."/>
            <person name="Pan J."/>
            <person name="Luo Z.H."/>
            <person name="Li M."/>
        </authorList>
    </citation>
    <scope>NUCLEOTIDE SEQUENCE [LARGE SCALE GENOMIC DNA]</scope>
    <source>
        <strain evidence="5">SpSt-86</strain>
    </source>
</reference>
<evidence type="ECO:0000256" key="2">
    <source>
        <dbReference type="ARBA" id="ARBA00023295"/>
    </source>
</evidence>
<keyword evidence="2" id="KW-0326">Glycosidase</keyword>
<comment type="caution">
    <text evidence="5">The sequence shown here is derived from an EMBL/GenBank/DDBJ whole genome shotgun (WGS) entry which is preliminary data.</text>
</comment>
<dbReference type="GO" id="GO:0006013">
    <property type="term" value="P:mannose metabolic process"/>
    <property type="evidence" value="ECO:0007669"/>
    <property type="project" value="InterPro"/>
</dbReference>
<feature type="domain" description="Glycoside hydrolase family 38 N-terminal" evidence="4">
    <location>
        <begin position="4"/>
        <end position="179"/>
    </location>
</feature>
<evidence type="ECO:0000259" key="4">
    <source>
        <dbReference type="Pfam" id="PF01074"/>
    </source>
</evidence>
<dbReference type="SUPFAM" id="SSF88713">
    <property type="entry name" value="Glycoside hydrolase/deacetylase"/>
    <property type="match status" value="1"/>
</dbReference>
<dbReference type="Pfam" id="PF01074">
    <property type="entry name" value="Glyco_hydro_38N"/>
    <property type="match status" value="1"/>
</dbReference>
<proteinExistence type="predicted"/>
<keyword evidence="3" id="KW-0175">Coiled coil</keyword>
<feature type="coiled-coil region" evidence="3">
    <location>
        <begin position="749"/>
        <end position="790"/>
    </location>
</feature>
<gene>
    <name evidence="5" type="ORF">ENW55_09755</name>
</gene>
<keyword evidence="1" id="KW-0378">Hydrolase</keyword>
<evidence type="ECO:0000256" key="3">
    <source>
        <dbReference type="SAM" id="Coils"/>
    </source>
</evidence>